<keyword evidence="2" id="KW-1185">Reference proteome</keyword>
<dbReference type="EMBL" id="JBHUFZ010000011">
    <property type="protein sequence ID" value="MFD1889524.1"/>
    <property type="molecule type" value="Genomic_DNA"/>
</dbReference>
<evidence type="ECO:0000313" key="2">
    <source>
        <dbReference type="Proteomes" id="UP001597326"/>
    </source>
</evidence>
<evidence type="ECO:0008006" key="3">
    <source>
        <dbReference type="Google" id="ProtNLM"/>
    </source>
</evidence>
<accession>A0ABW4RTV8</accession>
<dbReference type="RefSeq" id="WP_343872557.1">
    <property type="nucleotide sequence ID" value="NZ_BAAAIX010000009.1"/>
</dbReference>
<name>A0ABW4RTV8_9ACTN</name>
<protein>
    <recommendedName>
        <fullName evidence="3">Nuclear transport factor 2 family protein</fullName>
    </recommendedName>
</protein>
<evidence type="ECO:0000313" key="1">
    <source>
        <dbReference type="EMBL" id="MFD1889524.1"/>
    </source>
</evidence>
<comment type="caution">
    <text evidence="1">The sequence shown here is derived from an EMBL/GenBank/DDBJ whole genome shotgun (WGS) entry which is preliminary data.</text>
</comment>
<sequence length="144" mass="15313">MGGRWTKVVVVVLGIALLATFGLSALGGQVAQTADRTDVTPLLRTYDANSAQYWNTGSCDDPVVAQTLKASREAFDGYALGAVRVVSTEQETSTDDGRIRVRAEVRTSWTVSDGSASKDGGSVDVHQLVFDQGTGRLVSDDFVQ</sequence>
<gene>
    <name evidence="1" type="ORF">ACFSCS_04880</name>
</gene>
<proteinExistence type="predicted"/>
<dbReference type="Proteomes" id="UP001597326">
    <property type="component" value="Unassembled WGS sequence"/>
</dbReference>
<reference evidence="2" key="1">
    <citation type="journal article" date="2019" name="Int. J. Syst. Evol. Microbiol.">
        <title>The Global Catalogue of Microorganisms (GCM) 10K type strain sequencing project: providing services to taxonomists for standard genome sequencing and annotation.</title>
        <authorList>
            <consortium name="The Broad Institute Genomics Platform"/>
            <consortium name="The Broad Institute Genome Sequencing Center for Infectious Disease"/>
            <person name="Wu L."/>
            <person name="Ma J."/>
        </authorList>
    </citation>
    <scope>NUCLEOTIDE SEQUENCE [LARGE SCALE GENOMIC DNA]</scope>
    <source>
        <strain evidence="2">CAIM 431</strain>
    </source>
</reference>
<organism evidence="1 2">
    <name type="scientific">Luteococcus peritonei</name>
    <dbReference type="NCBI Taxonomy" id="88874"/>
    <lineage>
        <taxon>Bacteria</taxon>
        <taxon>Bacillati</taxon>
        <taxon>Actinomycetota</taxon>
        <taxon>Actinomycetes</taxon>
        <taxon>Propionibacteriales</taxon>
        <taxon>Propionibacteriaceae</taxon>
        <taxon>Luteococcus</taxon>
    </lineage>
</organism>